<keyword evidence="3" id="KW-1185">Reference proteome</keyword>
<accession>A0A7J7IUC8</accession>
<proteinExistence type="predicted"/>
<dbReference type="Proteomes" id="UP000593567">
    <property type="component" value="Unassembled WGS sequence"/>
</dbReference>
<feature type="compositionally biased region" description="Low complexity" evidence="1">
    <location>
        <begin position="407"/>
        <end position="424"/>
    </location>
</feature>
<reference evidence="2" key="1">
    <citation type="submission" date="2020-06" db="EMBL/GenBank/DDBJ databases">
        <title>Draft genome of Bugula neritina, a colonial animal packing powerful symbionts and potential medicines.</title>
        <authorList>
            <person name="Rayko M."/>
        </authorList>
    </citation>
    <scope>NUCLEOTIDE SEQUENCE [LARGE SCALE GENOMIC DNA]</scope>
    <source>
        <strain evidence="2">Kwan_BN1</strain>
    </source>
</reference>
<dbReference type="EMBL" id="VXIV02003382">
    <property type="protein sequence ID" value="KAF6017529.1"/>
    <property type="molecule type" value="Genomic_DNA"/>
</dbReference>
<feature type="region of interest" description="Disordered" evidence="1">
    <location>
        <begin position="49"/>
        <end position="78"/>
    </location>
</feature>
<organism evidence="2 3">
    <name type="scientific">Bugula neritina</name>
    <name type="common">Brown bryozoan</name>
    <name type="synonym">Sertularia neritina</name>
    <dbReference type="NCBI Taxonomy" id="10212"/>
    <lineage>
        <taxon>Eukaryota</taxon>
        <taxon>Metazoa</taxon>
        <taxon>Spiralia</taxon>
        <taxon>Lophotrochozoa</taxon>
        <taxon>Bryozoa</taxon>
        <taxon>Gymnolaemata</taxon>
        <taxon>Cheilostomatida</taxon>
        <taxon>Flustrina</taxon>
        <taxon>Buguloidea</taxon>
        <taxon>Bugulidae</taxon>
        <taxon>Bugula</taxon>
    </lineage>
</organism>
<sequence length="714" mass="79518">MTQRFIDGLNNHNRFSRFSYDKYEKRSPIGQLQMMYNVQPSRPFISVKLPKNQKDGASSSLESVTTQLPRKTPRGQSAPIWIKVPNHNEMLESCSLIGMPNSRRVVFTRPHTVTTDFTALELKKGFRTKSKSAGKFSSNNSTLYKFKSSNVEPTYNKKNISLCTALIKEQWDSRKRQYIRTGIYARGKSEAKDQELLQWFTFEGDSPGALSAFTKGDAPDTSSKFSIEASVGKEVASKLLLGGTVRIGSNGKLLESTQTELNETDEFYVRCKEVLSMTRLAAAKHEPLYPPLCWKDVEKEAKILTSRTQNGSVNDQQTCRTEPVVFNQTPQIKPYVSLQSQPDVNRLNTLLAKKVPNKLLENEPCMTYEEVLESCIPEMNRNEKVSGHLVRQPMPSRESTEVGHGQSSLVASRRSKSSHQPSSSILVNKSLSARVRTPSIPDEIKRGMQRQVTMPAYKIVVAPETIEKVNGRQKMSYDVFHERIATPSRPPKYIPVYNAGGRTTPSISHNGVVGDKSFVQISKPFHQFGAQDSFPSYLSHSRMESEQKNRGPALQPEHLKRPHNTPANISSATLVGKAPPFKDVQKSLSKHQQDCDSQALETDESSLTEATKLGNPPIFSVVNEPVVNRMAISIPAVDMVSASSVAGNSLADFHEFDGTVQKAEKCMSNNRFSLDQTNERAPSIDSFNDQDSIDFGISVDVSGYKSEGNFQGSS</sequence>
<dbReference type="AlphaFoldDB" id="A0A7J7IUC8"/>
<feature type="region of interest" description="Disordered" evidence="1">
    <location>
        <begin position="538"/>
        <end position="613"/>
    </location>
</feature>
<feature type="compositionally biased region" description="Polar residues" evidence="1">
    <location>
        <begin position="55"/>
        <end position="69"/>
    </location>
</feature>
<evidence type="ECO:0000313" key="2">
    <source>
        <dbReference type="EMBL" id="KAF6017529.1"/>
    </source>
</evidence>
<evidence type="ECO:0000313" key="3">
    <source>
        <dbReference type="Proteomes" id="UP000593567"/>
    </source>
</evidence>
<gene>
    <name evidence="2" type="ORF">EB796_024134</name>
</gene>
<comment type="caution">
    <text evidence="2">The sequence shown here is derived from an EMBL/GenBank/DDBJ whole genome shotgun (WGS) entry which is preliminary data.</text>
</comment>
<evidence type="ECO:0000256" key="1">
    <source>
        <dbReference type="SAM" id="MobiDB-lite"/>
    </source>
</evidence>
<feature type="region of interest" description="Disordered" evidence="1">
    <location>
        <begin position="386"/>
        <end position="430"/>
    </location>
</feature>
<protein>
    <submittedName>
        <fullName evidence="2">Uncharacterized protein</fullName>
    </submittedName>
</protein>
<name>A0A7J7IUC8_BUGNE</name>